<evidence type="ECO:0000256" key="5">
    <source>
        <dbReference type="ARBA" id="ARBA00022741"/>
    </source>
</evidence>
<dbReference type="InterPro" id="IPR003594">
    <property type="entry name" value="HATPase_dom"/>
</dbReference>
<dbReference type="Gene3D" id="1.20.120.160">
    <property type="entry name" value="HPT domain"/>
    <property type="match status" value="1"/>
</dbReference>
<evidence type="ECO:0000256" key="1">
    <source>
        <dbReference type="ARBA" id="ARBA00000085"/>
    </source>
</evidence>
<dbReference type="GO" id="GO:0006935">
    <property type="term" value="P:chemotaxis"/>
    <property type="evidence" value="ECO:0007669"/>
    <property type="project" value="InterPro"/>
</dbReference>
<organism evidence="15 16">
    <name type="scientific">Singulisphaera acidiphila (strain ATCC BAA-1392 / DSM 18658 / VKM B-2454 / MOB10)</name>
    <dbReference type="NCBI Taxonomy" id="886293"/>
    <lineage>
        <taxon>Bacteria</taxon>
        <taxon>Pseudomonadati</taxon>
        <taxon>Planctomycetota</taxon>
        <taxon>Planctomycetia</taxon>
        <taxon>Isosphaerales</taxon>
        <taxon>Isosphaeraceae</taxon>
        <taxon>Singulisphaera</taxon>
    </lineage>
</organism>
<evidence type="ECO:0000256" key="2">
    <source>
        <dbReference type="ARBA" id="ARBA00012438"/>
    </source>
</evidence>
<dbReference type="SMART" id="SM00448">
    <property type="entry name" value="REC"/>
    <property type="match status" value="1"/>
</dbReference>
<feature type="domain" description="HPt" evidence="14">
    <location>
        <begin position="198"/>
        <end position="299"/>
    </location>
</feature>
<feature type="region of interest" description="Disordered" evidence="10">
    <location>
        <begin position="304"/>
        <end position="340"/>
    </location>
</feature>
<keyword evidence="5" id="KW-0547">Nucleotide-binding</keyword>
<dbReference type="SUPFAM" id="SSF47226">
    <property type="entry name" value="Histidine-containing phosphotransfer domain, HPT domain"/>
    <property type="match status" value="1"/>
</dbReference>
<dbReference type="PRINTS" id="PR00344">
    <property type="entry name" value="BCTRLSENSOR"/>
</dbReference>
<evidence type="ECO:0000259" key="13">
    <source>
        <dbReference type="PROSITE" id="PS50851"/>
    </source>
</evidence>
<evidence type="ECO:0000256" key="8">
    <source>
        <dbReference type="PROSITE-ProRule" id="PRU00110"/>
    </source>
</evidence>
<comment type="function">
    <text evidence="7">Involved in the transmission of sensory signals from the chemoreceptors to the flagellar motors. CheA is autophosphorylated; it can transfer its phosphate group to either CheB or CheY.</text>
</comment>
<dbReference type="PANTHER" id="PTHR43395">
    <property type="entry name" value="SENSOR HISTIDINE KINASE CHEA"/>
    <property type="match status" value="1"/>
</dbReference>
<name>L0DFQ7_SINAD</name>
<evidence type="ECO:0000256" key="6">
    <source>
        <dbReference type="ARBA" id="ARBA00022777"/>
    </source>
</evidence>
<dbReference type="InterPro" id="IPR005467">
    <property type="entry name" value="His_kinase_dom"/>
</dbReference>
<dbReference type="eggNOG" id="COG2198">
    <property type="taxonomic scope" value="Bacteria"/>
</dbReference>
<feature type="modified residue" description="Phosphohistidine" evidence="8">
    <location>
        <position position="245"/>
    </location>
</feature>
<dbReference type="SMART" id="SM00260">
    <property type="entry name" value="CheW"/>
    <property type="match status" value="1"/>
</dbReference>
<dbReference type="InterPro" id="IPR004358">
    <property type="entry name" value="Sig_transdc_His_kin-like_C"/>
</dbReference>
<dbReference type="PROSITE" id="PS50110">
    <property type="entry name" value="RESPONSE_REGULATORY"/>
    <property type="match status" value="1"/>
</dbReference>
<dbReference type="InterPro" id="IPR011006">
    <property type="entry name" value="CheY-like_superfamily"/>
</dbReference>
<dbReference type="Pfam" id="PF02518">
    <property type="entry name" value="HATPase_c"/>
    <property type="match status" value="1"/>
</dbReference>
<dbReference type="InterPro" id="IPR036890">
    <property type="entry name" value="HATPase_C_sf"/>
</dbReference>
<feature type="domain" description="CheW-like" evidence="13">
    <location>
        <begin position="653"/>
        <end position="787"/>
    </location>
</feature>
<protein>
    <recommendedName>
        <fullName evidence="2">histidine kinase</fullName>
        <ecNumber evidence="2">2.7.13.3</ecNumber>
    </recommendedName>
</protein>
<dbReference type="FunFam" id="3.30.565.10:FF:000016">
    <property type="entry name" value="Chemotaxis protein CheA, putative"/>
    <property type="match status" value="1"/>
</dbReference>
<dbReference type="PROSITE" id="PS50109">
    <property type="entry name" value="HIS_KIN"/>
    <property type="match status" value="1"/>
</dbReference>
<dbReference type="Proteomes" id="UP000010798">
    <property type="component" value="Chromosome"/>
</dbReference>
<gene>
    <name evidence="15" type="ordered locus">Sinac_3429</name>
</gene>
<dbReference type="SMART" id="SM00073">
    <property type="entry name" value="HPT"/>
    <property type="match status" value="1"/>
</dbReference>
<dbReference type="InterPro" id="IPR036061">
    <property type="entry name" value="CheW-like_dom_sf"/>
</dbReference>
<keyword evidence="6 15" id="KW-0418">Kinase</keyword>
<evidence type="ECO:0000256" key="7">
    <source>
        <dbReference type="ARBA" id="ARBA00035100"/>
    </source>
</evidence>
<feature type="domain" description="Response regulatory" evidence="12">
    <location>
        <begin position="805"/>
        <end position="921"/>
    </location>
</feature>
<accession>L0DFQ7</accession>
<dbReference type="eggNOG" id="COG0643">
    <property type="taxonomic scope" value="Bacteria"/>
</dbReference>
<dbReference type="Gene3D" id="2.30.30.40">
    <property type="entry name" value="SH3 Domains"/>
    <property type="match status" value="1"/>
</dbReference>
<dbReference type="Pfam" id="PF01627">
    <property type="entry name" value="Hpt"/>
    <property type="match status" value="1"/>
</dbReference>
<dbReference type="EMBL" id="CP003364">
    <property type="protein sequence ID" value="AGA27690.1"/>
    <property type="molecule type" value="Genomic_DNA"/>
</dbReference>
<evidence type="ECO:0000256" key="10">
    <source>
        <dbReference type="SAM" id="MobiDB-lite"/>
    </source>
</evidence>
<dbReference type="AlphaFoldDB" id="L0DFQ7"/>
<feature type="domain" description="Histidine kinase" evidence="11">
    <location>
        <begin position="515"/>
        <end position="651"/>
    </location>
</feature>
<evidence type="ECO:0000259" key="12">
    <source>
        <dbReference type="PROSITE" id="PS50110"/>
    </source>
</evidence>
<dbReference type="PROSITE" id="PS50894">
    <property type="entry name" value="HPT"/>
    <property type="match status" value="1"/>
</dbReference>
<dbReference type="Pfam" id="PF00072">
    <property type="entry name" value="Response_reg"/>
    <property type="match status" value="1"/>
</dbReference>
<comment type="catalytic activity">
    <reaction evidence="1">
        <text>ATP + protein L-histidine = ADP + protein N-phospho-L-histidine.</text>
        <dbReference type="EC" id="2.7.13.3"/>
    </reaction>
</comment>
<keyword evidence="4" id="KW-0808">Transferase</keyword>
<dbReference type="InterPro" id="IPR051315">
    <property type="entry name" value="Bact_Chemotaxis_CheA"/>
</dbReference>
<reference evidence="15 16" key="1">
    <citation type="submission" date="2012-02" db="EMBL/GenBank/DDBJ databases">
        <title>Complete sequence of chromosome of Singulisphaera acidiphila DSM 18658.</title>
        <authorList>
            <consortium name="US DOE Joint Genome Institute (JGI-PGF)"/>
            <person name="Lucas S."/>
            <person name="Copeland A."/>
            <person name="Lapidus A."/>
            <person name="Glavina del Rio T."/>
            <person name="Dalin E."/>
            <person name="Tice H."/>
            <person name="Bruce D."/>
            <person name="Goodwin L."/>
            <person name="Pitluck S."/>
            <person name="Peters L."/>
            <person name="Ovchinnikova G."/>
            <person name="Chertkov O."/>
            <person name="Kyrpides N."/>
            <person name="Mavromatis K."/>
            <person name="Ivanova N."/>
            <person name="Brettin T."/>
            <person name="Detter J.C."/>
            <person name="Han C."/>
            <person name="Larimer F."/>
            <person name="Land M."/>
            <person name="Hauser L."/>
            <person name="Markowitz V."/>
            <person name="Cheng J.-F."/>
            <person name="Hugenholtz P."/>
            <person name="Woyke T."/>
            <person name="Wu D."/>
            <person name="Tindall B."/>
            <person name="Pomrenke H."/>
            <person name="Brambilla E."/>
            <person name="Klenk H.-P."/>
            <person name="Eisen J.A."/>
        </authorList>
    </citation>
    <scope>NUCLEOTIDE SEQUENCE [LARGE SCALE GENOMIC DNA]</scope>
    <source>
        <strain evidence="16">ATCC BAA-1392 / DSM 18658 / VKM B-2454 / MOB10</strain>
    </source>
</reference>
<dbReference type="InterPro" id="IPR008207">
    <property type="entry name" value="Sig_transdc_His_kin_Hpt_dom"/>
</dbReference>
<dbReference type="PANTHER" id="PTHR43395:SF10">
    <property type="entry name" value="CHEMOTAXIS PROTEIN CHEA"/>
    <property type="match status" value="1"/>
</dbReference>
<dbReference type="STRING" id="886293.Sinac_3429"/>
<evidence type="ECO:0000313" key="15">
    <source>
        <dbReference type="EMBL" id="AGA27690.1"/>
    </source>
</evidence>
<dbReference type="Gene3D" id="3.30.565.10">
    <property type="entry name" value="Histidine kinase-like ATPase, C-terminal domain"/>
    <property type="match status" value="1"/>
</dbReference>
<dbReference type="eggNOG" id="COG0784">
    <property type="taxonomic scope" value="Bacteria"/>
</dbReference>
<proteinExistence type="predicted"/>
<dbReference type="SMART" id="SM00387">
    <property type="entry name" value="HATPase_c"/>
    <property type="match status" value="1"/>
</dbReference>
<dbReference type="CDD" id="cd00088">
    <property type="entry name" value="HPT"/>
    <property type="match status" value="1"/>
</dbReference>
<feature type="modified residue" description="4-aspartylphosphate" evidence="9">
    <location>
        <position position="854"/>
    </location>
</feature>
<evidence type="ECO:0000256" key="9">
    <source>
        <dbReference type="PROSITE-ProRule" id="PRU00169"/>
    </source>
</evidence>
<dbReference type="SUPFAM" id="SSF50341">
    <property type="entry name" value="CheW-like"/>
    <property type="match status" value="1"/>
</dbReference>
<dbReference type="Pfam" id="PF01584">
    <property type="entry name" value="CheW"/>
    <property type="match status" value="1"/>
</dbReference>
<dbReference type="SUPFAM" id="SSF52172">
    <property type="entry name" value="CheY-like"/>
    <property type="match status" value="1"/>
</dbReference>
<evidence type="ECO:0000259" key="14">
    <source>
        <dbReference type="PROSITE" id="PS50894"/>
    </source>
</evidence>
<evidence type="ECO:0000256" key="4">
    <source>
        <dbReference type="ARBA" id="ARBA00022679"/>
    </source>
</evidence>
<dbReference type="PROSITE" id="PS50851">
    <property type="entry name" value="CHEW"/>
    <property type="match status" value="1"/>
</dbReference>
<dbReference type="RefSeq" id="WP_015246835.1">
    <property type="nucleotide sequence ID" value="NC_019892.1"/>
</dbReference>
<dbReference type="KEGG" id="saci:Sinac_3429"/>
<dbReference type="HOGENOM" id="CLU_000650_2_1_0"/>
<dbReference type="GO" id="GO:0000155">
    <property type="term" value="F:phosphorelay sensor kinase activity"/>
    <property type="evidence" value="ECO:0007669"/>
    <property type="project" value="UniProtKB-ARBA"/>
</dbReference>
<dbReference type="OrthoDB" id="9803176at2"/>
<dbReference type="InterPro" id="IPR001789">
    <property type="entry name" value="Sig_transdc_resp-reg_receiver"/>
</dbReference>
<evidence type="ECO:0000313" key="16">
    <source>
        <dbReference type="Proteomes" id="UP000010798"/>
    </source>
</evidence>
<dbReference type="SUPFAM" id="SSF55874">
    <property type="entry name" value="ATPase domain of HSP90 chaperone/DNA topoisomerase II/histidine kinase"/>
    <property type="match status" value="1"/>
</dbReference>
<evidence type="ECO:0000256" key="3">
    <source>
        <dbReference type="ARBA" id="ARBA00022553"/>
    </source>
</evidence>
<dbReference type="Gene3D" id="3.40.50.2300">
    <property type="match status" value="1"/>
</dbReference>
<dbReference type="InterPro" id="IPR036641">
    <property type="entry name" value="HPT_dom_sf"/>
</dbReference>
<sequence>MSPRSAQEAEAFDGRVERLRRHVQAIGQAQRADVEAFLLDLQSARAEFDAAGMGGRALILDRVGMLVEVWDCLVADDPRSAREIAGFCDRALGDLVHACAQPGTGMAGGDGELDWIVEESKVRWGQYLGLSDEDFSEPGPEPLMDEPVYDDEPAGIDSANLLRMLIGSAAEDIPAPALMTTPSTMRKDVVPSLAAPRNNTMDEELREAFLAEATDLFDRIEPLVLGLEGATDQAEALGELGRCFHTLKGAAGSVGLREFAALVHSLEERLDGASAPAAPELIDDFYGALKDLEELLGVLRQGVSPTVEEPRPGAPQVTPKEMRGEEPSPAPSAGVAGEGPLRVPSAKVDDLLDIVSELITRRGLWINQADAMKDFAAQAKACRGRLIASIDRFHDLGLSREAGLAPVPNRDSQADFPWLVRRLSEQAEDLAVLTETAQAAALVLSDQRDAITRLTLQLWESLQAIRITPVRGLFQRLARVAHDAARVEGRQVEVVMVGEENGLDRAVQDKAFEPMLHMIRNAVGHGIEAVADRINAGKPATGRVTLGARREGNTLVLTVNDDGRGLDYAAIEAKGRRLGLIASNETTNLNRLNAIVFQSGFSTREEANSISGRGVGMDVVSQEVARLHGTIDLASQPGQGTTLTIRLPVRLALEQVMIVRVDGQAFALPLALVDLAQPFEPGDQDEGDGTETTVRVRGEPVRLVDARDVLGFSTTPPASKPKLLLVRTQEDSLALLVDAIDGTRELVLRPLGPLLAGHPLISGAGFSASGEPILALNPAGLSRWLRAGGIPRLVLNKKAAIRQAPILVVDDSISVRKVVARQLHSLGYEVEEVSHGLEALGRLRNQTYRLILTDLEMPQLDGFELLAELAQSPSLRALPVVVASTKCDSETRRRVLDLGACAFLSKPVDPETLARVIRPLLDPQASATTCSLDRFPTEART</sequence>
<evidence type="ECO:0000259" key="11">
    <source>
        <dbReference type="PROSITE" id="PS50109"/>
    </source>
</evidence>
<dbReference type="InterPro" id="IPR002545">
    <property type="entry name" value="CheW-lke_dom"/>
</dbReference>
<dbReference type="EC" id="2.7.13.3" evidence="2"/>
<keyword evidence="16" id="KW-1185">Reference proteome</keyword>
<keyword evidence="3 9" id="KW-0597">Phosphoprotein</keyword>